<reference evidence="2" key="1">
    <citation type="journal article" date="2015" name="MBio">
        <title>Genome-Resolved Metagenomic Analysis Reveals Roles for Candidate Phyla and Other Microbial Community Members in Biogeochemical Transformations in Oil Reservoirs.</title>
        <authorList>
            <person name="Hu P."/>
            <person name="Tom L."/>
            <person name="Singh A."/>
            <person name="Thomas B.C."/>
            <person name="Baker B.J."/>
            <person name="Piceno Y.M."/>
            <person name="Andersen G.L."/>
            <person name="Banfield J.F."/>
        </authorList>
    </citation>
    <scope>NUCLEOTIDE SEQUENCE [LARGE SCALE GENOMIC DNA]</scope>
</reference>
<dbReference type="EMBL" id="LGGO01000002">
    <property type="protein sequence ID" value="KUK77857.1"/>
    <property type="molecule type" value="Genomic_DNA"/>
</dbReference>
<evidence type="ECO:0000313" key="1">
    <source>
        <dbReference type="EMBL" id="KUK77857.1"/>
    </source>
</evidence>
<dbReference type="AlphaFoldDB" id="A0A117M0R2"/>
<accession>A0A117M0R2</accession>
<gene>
    <name evidence="1" type="ORF">XD93_0044</name>
</gene>
<comment type="caution">
    <text evidence="1">The sequence shown here is derived from an EMBL/GenBank/DDBJ whole genome shotgun (WGS) entry which is preliminary data.</text>
</comment>
<evidence type="ECO:0000313" key="2">
    <source>
        <dbReference type="Proteomes" id="UP000053904"/>
    </source>
</evidence>
<sequence length="90" mass="10681">MKKIKKYTTTEFYNNPSKVLNYVRDGGIVFLGYKRVKEPLAVLTSYKDYTQKNKAVDKSKSLWERYGHKAIHAPEYKDSAKYIRELRDQE</sequence>
<evidence type="ECO:0008006" key="3">
    <source>
        <dbReference type="Google" id="ProtNLM"/>
    </source>
</evidence>
<organism evidence="1 2">
    <name type="scientific">candidate division WS6 bacterium 34_10</name>
    <dbReference type="NCBI Taxonomy" id="1641389"/>
    <lineage>
        <taxon>Bacteria</taxon>
        <taxon>Candidatus Dojkabacteria</taxon>
    </lineage>
</organism>
<protein>
    <recommendedName>
        <fullName evidence="3">Antitoxin</fullName>
    </recommendedName>
</protein>
<name>A0A117M0R2_9BACT</name>
<proteinExistence type="predicted"/>
<dbReference type="Proteomes" id="UP000053904">
    <property type="component" value="Unassembled WGS sequence"/>
</dbReference>